<comment type="pathway">
    <text evidence="6">Amino-acid degradation; L-alanine degradation via transaminase pathway; pyruvate from L-alanine: step 1/1.</text>
</comment>
<evidence type="ECO:0000256" key="1">
    <source>
        <dbReference type="ARBA" id="ARBA00001933"/>
    </source>
</evidence>
<evidence type="ECO:0000313" key="11">
    <source>
        <dbReference type="EMBL" id="KAF9413620.1"/>
    </source>
</evidence>
<sequence>MSQIKLISRASRVLSVSGVGVRTEFSGKVLLQLQGNHTSARTMTSSQKKTLTLETMNPNITKLEYAVRGPLVMRASEIEKELEKGAKKPFKQVIKANIGDAHAMGQQPITFIRQVLACVSHPDLLSSDHFPSDVKERAKAILGACGGMSVGSYTMSHGIELIRRHVAEYIERRDGQKANWEDVCLTGGASSGIKSCLQLLCKKVDGKDSGHTQCAHCAHSGTNSAGYDGSNHRHLPPIALTADSNCSLVTVRYYLLLLPMYLSSVLIPIPQYPLYSASLAEYGLGQIGYYLDEDNNWALDVKELERAFQEGSKTHAVRAIVIINPGNPTGQVLTRQNIEDIIKFAHKHSLFLFADEVYQDNVYGEGSKFFSFKKVMRELGAPYESVELASFMSISKGYMGECGLRGGWMELCNLDAGVQANLYKAISAMLCPTTLGQTAVDCVARPPMPGEPSYDLWHKEKTTILQSLSERAKTIADTFNTMKGFNCNVVQGSMYAFPRVDLPPKAIEAAKAVNQHPDVFYAFRLLEETGICVVPGSGFGQRPNTYHFRTTILPQPKQLEEMLEIFKAFQEKFTKEYS</sequence>
<comment type="similarity">
    <text evidence="7">Belongs to the class-I pyridoxal-phosphate-dependent aminotransferase family. Alanine aminotransferase subfamily.</text>
</comment>
<dbReference type="PANTHER" id="PTHR11751:SF29">
    <property type="entry name" value="ALANINE TRANSAMINASE"/>
    <property type="match status" value="1"/>
</dbReference>
<feature type="domain" description="Aminotransferase class I/classII large" evidence="10">
    <location>
        <begin position="264"/>
        <end position="564"/>
    </location>
</feature>
<organism evidence="11 12">
    <name type="scientific">Spodoptera exigua</name>
    <name type="common">Beet armyworm</name>
    <name type="synonym">Noctua fulgens</name>
    <dbReference type="NCBI Taxonomy" id="7107"/>
    <lineage>
        <taxon>Eukaryota</taxon>
        <taxon>Metazoa</taxon>
        <taxon>Ecdysozoa</taxon>
        <taxon>Arthropoda</taxon>
        <taxon>Hexapoda</taxon>
        <taxon>Insecta</taxon>
        <taxon>Pterygota</taxon>
        <taxon>Neoptera</taxon>
        <taxon>Endopterygota</taxon>
        <taxon>Lepidoptera</taxon>
        <taxon>Glossata</taxon>
        <taxon>Ditrysia</taxon>
        <taxon>Noctuoidea</taxon>
        <taxon>Noctuidae</taxon>
        <taxon>Amphipyrinae</taxon>
        <taxon>Spodoptera</taxon>
    </lineage>
</organism>
<dbReference type="Proteomes" id="UP000648187">
    <property type="component" value="Unassembled WGS sequence"/>
</dbReference>
<evidence type="ECO:0000256" key="9">
    <source>
        <dbReference type="ARBA" id="ARBA00047412"/>
    </source>
</evidence>
<dbReference type="FunFam" id="3.90.1150.10:FF:000010">
    <property type="entry name" value="Alanine aminotransferase 2"/>
    <property type="match status" value="1"/>
</dbReference>
<dbReference type="Gene3D" id="1.10.287.1970">
    <property type="match status" value="1"/>
</dbReference>
<keyword evidence="3" id="KW-0032">Aminotransferase</keyword>
<evidence type="ECO:0000256" key="5">
    <source>
        <dbReference type="ARBA" id="ARBA00022898"/>
    </source>
</evidence>
<dbReference type="SUPFAM" id="SSF53383">
    <property type="entry name" value="PLP-dependent transferases"/>
    <property type="match status" value="2"/>
</dbReference>
<dbReference type="InterPro" id="IPR015422">
    <property type="entry name" value="PyrdxlP-dep_Trfase_small"/>
</dbReference>
<evidence type="ECO:0000256" key="4">
    <source>
        <dbReference type="ARBA" id="ARBA00022679"/>
    </source>
</evidence>
<dbReference type="GO" id="GO:0042853">
    <property type="term" value="P:L-alanine catabolic process"/>
    <property type="evidence" value="ECO:0007669"/>
    <property type="project" value="UniProtKB-UniPathway"/>
</dbReference>
<comment type="cofactor">
    <cofactor evidence="1">
        <name>pyridoxal 5'-phosphate</name>
        <dbReference type="ChEBI" id="CHEBI:597326"/>
    </cofactor>
</comment>
<dbReference type="Pfam" id="PF00155">
    <property type="entry name" value="Aminotran_1_2"/>
    <property type="match status" value="1"/>
</dbReference>
<dbReference type="Gene3D" id="3.40.640.10">
    <property type="entry name" value="Type I PLP-dependent aspartate aminotransferase-like (Major domain)"/>
    <property type="match status" value="1"/>
</dbReference>
<dbReference type="UniPathway" id="UPA00528">
    <property type="reaction ID" value="UER00586"/>
</dbReference>
<comment type="caution">
    <text evidence="11">The sequence shown here is derived from an EMBL/GenBank/DDBJ whole genome shotgun (WGS) entry which is preliminary data.</text>
</comment>
<keyword evidence="4" id="KW-0808">Transferase</keyword>
<comment type="catalytic activity">
    <reaction evidence="9">
        <text>L-alanine + 2-oxoglutarate = pyruvate + L-glutamate</text>
        <dbReference type="Rhea" id="RHEA:19453"/>
        <dbReference type="ChEBI" id="CHEBI:15361"/>
        <dbReference type="ChEBI" id="CHEBI:16810"/>
        <dbReference type="ChEBI" id="CHEBI:29985"/>
        <dbReference type="ChEBI" id="CHEBI:57972"/>
        <dbReference type="EC" id="2.6.1.2"/>
    </reaction>
</comment>
<dbReference type="EMBL" id="JACKWZ010000153">
    <property type="protein sequence ID" value="KAF9413620.1"/>
    <property type="molecule type" value="Genomic_DNA"/>
</dbReference>
<dbReference type="FunFam" id="3.40.640.10:FF:000226">
    <property type="entry name" value="Alanine aminotransferase 2"/>
    <property type="match status" value="1"/>
</dbReference>
<evidence type="ECO:0000256" key="8">
    <source>
        <dbReference type="ARBA" id="ARBA00026106"/>
    </source>
</evidence>
<dbReference type="GO" id="GO:0004021">
    <property type="term" value="F:L-alanine:2-oxoglutarate aminotransferase activity"/>
    <property type="evidence" value="ECO:0007669"/>
    <property type="project" value="UniProtKB-EC"/>
</dbReference>
<dbReference type="PANTHER" id="PTHR11751">
    <property type="entry name" value="ALANINE AMINOTRANSFERASE"/>
    <property type="match status" value="1"/>
</dbReference>
<dbReference type="Gene3D" id="3.90.1150.10">
    <property type="entry name" value="Aspartate Aminotransferase, domain 1"/>
    <property type="match status" value="1"/>
</dbReference>
<evidence type="ECO:0000256" key="6">
    <source>
        <dbReference type="ARBA" id="ARBA00025708"/>
    </source>
</evidence>
<dbReference type="GO" id="GO:0030170">
    <property type="term" value="F:pyridoxal phosphate binding"/>
    <property type="evidence" value="ECO:0007669"/>
    <property type="project" value="InterPro"/>
</dbReference>
<comment type="subunit">
    <text evidence="2">Homodimer.</text>
</comment>
<evidence type="ECO:0000313" key="12">
    <source>
        <dbReference type="Proteomes" id="UP000648187"/>
    </source>
</evidence>
<evidence type="ECO:0000256" key="3">
    <source>
        <dbReference type="ARBA" id="ARBA00022576"/>
    </source>
</evidence>
<dbReference type="CDD" id="cd00609">
    <property type="entry name" value="AAT_like"/>
    <property type="match status" value="1"/>
</dbReference>
<dbReference type="InterPro" id="IPR004839">
    <property type="entry name" value="Aminotransferase_I/II_large"/>
</dbReference>
<dbReference type="InterPro" id="IPR015421">
    <property type="entry name" value="PyrdxlP-dep_Trfase_major"/>
</dbReference>
<keyword evidence="12" id="KW-1185">Reference proteome</keyword>
<dbReference type="InterPro" id="IPR045088">
    <property type="entry name" value="ALAT1/2-like"/>
</dbReference>
<accession>A0A835GEN9</accession>
<dbReference type="FunFam" id="1.10.287.1970:FF:000001">
    <property type="entry name" value="Alanine aminotransferase 2"/>
    <property type="match status" value="1"/>
</dbReference>
<evidence type="ECO:0000256" key="2">
    <source>
        <dbReference type="ARBA" id="ARBA00011738"/>
    </source>
</evidence>
<dbReference type="EC" id="2.6.1.2" evidence="8"/>
<dbReference type="InterPro" id="IPR015424">
    <property type="entry name" value="PyrdxlP-dep_Trfase"/>
</dbReference>
<proteinExistence type="inferred from homology"/>
<reference evidence="11" key="1">
    <citation type="submission" date="2020-08" db="EMBL/GenBank/DDBJ databases">
        <title>Spodoptera exigua strain:BAW_Kor-Di-RS1 Genome sequencing and assembly.</title>
        <authorList>
            <person name="Kim J."/>
            <person name="Nam H.Y."/>
            <person name="Kwon M."/>
            <person name="Choi J.H."/>
            <person name="Cho S.R."/>
            <person name="Kim G.-H."/>
        </authorList>
    </citation>
    <scope>NUCLEOTIDE SEQUENCE</scope>
    <source>
        <strain evidence="11">BAW_Kor-Di-RS1</strain>
        <tissue evidence="11">Whole-body</tissue>
    </source>
</reference>
<evidence type="ECO:0000256" key="7">
    <source>
        <dbReference type="ARBA" id="ARBA00025785"/>
    </source>
</evidence>
<name>A0A835GEN9_SPOEX</name>
<keyword evidence="5" id="KW-0663">Pyridoxal phosphate</keyword>
<protein>
    <recommendedName>
        <fullName evidence="8">alanine transaminase</fullName>
        <ecNumber evidence="8">2.6.1.2</ecNumber>
    </recommendedName>
</protein>
<evidence type="ECO:0000259" key="10">
    <source>
        <dbReference type="Pfam" id="PF00155"/>
    </source>
</evidence>
<dbReference type="AlphaFoldDB" id="A0A835GEN9"/>
<gene>
    <name evidence="11" type="ORF">HW555_008198</name>
</gene>